<feature type="transmembrane region" description="Helical" evidence="2">
    <location>
        <begin position="16"/>
        <end position="35"/>
    </location>
</feature>
<proteinExistence type="predicted"/>
<feature type="transmembrane region" description="Helical" evidence="2">
    <location>
        <begin position="161"/>
        <end position="180"/>
    </location>
</feature>
<sequence length="404" mass="45010">MAFVLGVEDANGFYKYLINVIVVTASVAWLLLLFIRSIDSKVYREFKPFSIAMSLQLLFVTIRNLTTLLLSSGFPIQCRWVAVGGIIIYQGFAISAECAMLIRCRSFTRYPRAVTYMTLPTWIIRFALCIWLAITMEGVDNLPGFTCDIVMDLQMSAVMQYLKIATEIIICVFFLERVISLHRDTGGIITGDLQHHHWRRLALINAGITFLVVLFEILVGQITVYLTDYLFMTYSMVNLIQATLCVFIVEDTRSVFKERAAAAQHNSNSNNSNSHQGSGGSGGARHSTMSGPYEVRSGNGDEDVVSYAEAIAAAKAARHSQDSQRPWSLAMRPFNGSEGDMQSPGQLSAASRLPTAAHVYYMDGMESPSDSKRTMMTPQRWRSAEAEDEIPMTRTKAQNGGAYY</sequence>
<feature type="transmembrane region" description="Helical" evidence="2">
    <location>
        <begin position="80"/>
        <end position="102"/>
    </location>
</feature>
<protein>
    <submittedName>
        <fullName evidence="3">Uncharacterized protein</fullName>
    </submittedName>
</protein>
<feature type="transmembrane region" description="Helical" evidence="2">
    <location>
        <begin position="114"/>
        <end position="134"/>
    </location>
</feature>
<evidence type="ECO:0000313" key="3">
    <source>
        <dbReference type="EMBL" id="KAG0274071.1"/>
    </source>
</evidence>
<keyword evidence="2" id="KW-0472">Membrane</keyword>
<evidence type="ECO:0000256" key="1">
    <source>
        <dbReference type="SAM" id="MobiDB-lite"/>
    </source>
</evidence>
<organism evidence="3 4">
    <name type="scientific">Linnemannia exigua</name>
    <dbReference type="NCBI Taxonomy" id="604196"/>
    <lineage>
        <taxon>Eukaryota</taxon>
        <taxon>Fungi</taxon>
        <taxon>Fungi incertae sedis</taxon>
        <taxon>Mucoromycota</taxon>
        <taxon>Mortierellomycotina</taxon>
        <taxon>Mortierellomycetes</taxon>
        <taxon>Mortierellales</taxon>
        <taxon>Mortierellaceae</taxon>
        <taxon>Linnemannia</taxon>
    </lineage>
</organism>
<keyword evidence="2" id="KW-0812">Transmembrane</keyword>
<feature type="region of interest" description="Disordered" evidence="1">
    <location>
        <begin position="368"/>
        <end position="404"/>
    </location>
</feature>
<feature type="compositionally biased region" description="Low complexity" evidence="1">
    <location>
        <begin position="261"/>
        <end position="276"/>
    </location>
</feature>
<accession>A0AAD4DBP4</accession>
<comment type="caution">
    <text evidence="3">The sequence shown here is derived from an EMBL/GenBank/DDBJ whole genome shotgun (WGS) entry which is preliminary data.</text>
</comment>
<feature type="transmembrane region" description="Helical" evidence="2">
    <location>
        <begin position="229"/>
        <end position="249"/>
    </location>
</feature>
<reference evidence="3" key="1">
    <citation type="journal article" date="2020" name="Fungal Divers.">
        <title>Resolving the Mortierellaceae phylogeny through synthesis of multi-gene phylogenetics and phylogenomics.</title>
        <authorList>
            <person name="Vandepol N."/>
            <person name="Liber J."/>
            <person name="Desiro A."/>
            <person name="Na H."/>
            <person name="Kennedy M."/>
            <person name="Barry K."/>
            <person name="Grigoriev I.V."/>
            <person name="Miller A.N."/>
            <person name="O'Donnell K."/>
            <person name="Stajich J.E."/>
            <person name="Bonito G."/>
        </authorList>
    </citation>
    <scope>NUCLEOTIDE SEQUENCE</scope>
    <source>
        <strain evidence="3">NRRL 28262</strain>
    </source>
</reference>
<dbReference type="Proteomes" id="UP001194580">
    <property type="component" value="Unassembled WGS sequence"/>
</dbReference>
<keyword evidence="4" id="KW-1185">Reference proteome</keyword>
<dbReference type="EMBL" id="JAAAIL010000655">
    <property type="protein sequence ID" value="KAG0274071.1"/>
    <property type="molecule type" value="Genomic_DNA"/>
</dbReference>
<evidence type="ECO:0000313" key="4">
    <source>
        <dbReference type="Proteomes" id="UP001194580"/>
    </source>
</evidence>
<feature type="region of interest" description="Disordered" evidence="1">
    <location>
        <begin position="260"/>
        <end position="300"/>
    </location>
</feature>
<gene>
    <name evidence="3" type="ORF">BGZ95_010127</name>
</gene>
<dbReference type="AlphaFoldDB" id="A0AAD4DBP4"/>
<feature type="transmembrane region" description="Helical" evidence="2">
    <location>
        <begin position="55"/>
        <end position="74"/>
    </location>
</feature>
<feature type="transmembrane region" description="Helical" evidence="2">
    <location>
        <begin position="201"/>
        <end position="223"/>
    </location>
</feature>
<keyword evidence="2" id="KW-1133">Transmembrane helix</keyword>
<name>A0AAD4DBP4_9FUNG</name>
<evidence type="ECO:0000256" key="2">
    <source>
        <dbReference type="SAM" id="Phobius"/>
    </source>
</evidence>